<evidence type="ECO:0000256" key="4">
    <source>
        <dbReference type="ARBA" id="ARBA00022683"/>
    </source>
</evidence>
<evidence type="ECO:0000313" key="9">
    <source>
        <dbReference type="Proteomes" id="UP000775179"/>
    </source>
</evidence>
<reference evidence="8 9" key="1">
    <citation type="submission" date="2021-08" db="EMBL/GenBank/DDBJ databases">
        <title>Genome sequence analysis of Clostridium chauvoei strains of European origin and evaluation of typing options for outbreak investigations.</title>
        <authorList>
            <person name="Abdel-Glil M."/>
            <person name="Thomas P."/>
            <person name="Seyboldt C."/>
        </authorList>
    </citation>
    <scope>NUCLEOTIDE SEQUENCE [LARGE SCALE GENOMIC DNA]</scope>
    <source>
        <strain evidence="8 9">S0260-09</strain>
    </source>
</reference>
<dbReference type="PANTHER" id="PTHR34382:SF7">
    <property type="entry name" value="PTS SYSTEM N,N'-DIACETYLCHITOBIOSE-SPECIFIC EIIA COMPONENT"/>
    <property type="match status" value="1"/>
</dbReference>
<dbReference type="SUPFAM" id="SSF46973">
    <property type="entry name" value="Enzyme IIa from lactose specific PTS, IIa-lac"/>
    <property type="match status" value="1"/>
</dbReference>
<dbReference type="InterPro" id="IPR036542">
    <property type="entry name" value="PTS_IIA_lac/cel_sf"/>
</dbReference>
<feature type="modified residue" description="Phosphohistidine; by HPr" evidence="7">
    <location>
        <position position="77"/>
    </location>
</feature>
<dbReference type="AlphaFoldDB" id="A0ABD4RJ70"/>
<dbReference type="PIRSF" id="PIRSF000699">
    <property type="entry name" value="PTS_IILac_III"/>
    <property type="match status" value="1"/>
</dbReference>
<evidence type="ECO:0000256" key="1">
    <source>
        <dbReference type="ARBA" id="ARBA00022448"/>
    </source>
</evidence>
<proteinExistence type="predicted"/>
<protein>
    <submittedName>
        <fullName evidence="8">PTS lactose/cellobiose transporter subunit IIA</fullName>
    </submittedName>
</protein>
<sequence>MNEELMEVSFGLIANAGEAKGLAFDAISKAKEGNFEGAKNLIKKSREEMHKAHEFQTKLITKEASGEKVEMNVLLVHAQDHLMNAMNFQQLADEFISLYERIEKIEKNFK</sequence>
<dbReference type="Gene3D" id="1.20.58.80">
    <property type="entry name" value="Phosphotransferase system, lactose/cellobiose-type IIA subunit"/>
    <property type="match status" value="1"/>
</dbReference>
<dbReference type="KEGG" id="cchv:BTM20_06085"/>
<evidence type="ECO:0000313" key="8">
    <source>
        <dbReference type="EMBL" id="MBX7291255.1"/>
    </source>
</evidence>
<evidence type="ECO:0000256" key="5">
    <source>
        <dbReference type="PIRSR" id="PIRSR000699-1"/>
    </source>
</evidence>
<evidence type="ECO:0000256" key="3">
    <source>
        <dbReference type="ARBA" id="ARBA00022679"/>
    </source>
</evidence>
<keyword evidence="3" id="KW-0808">Transferase</keyword>
<dbReference type="GeneID" id="66301428"/>
<dbReference type="GO" id="GO:0009401">
    <property type="term" value="P:phosphoenolpyruvate-dependent sugar phosphotransferase system"/>
    <property type="evidence" value="ECO:0007669"/>
    <property type="project" value="UniProtKB-KW"/>
</dbReference>
<dbReference type="PANTHER" id="PTHR34382">
    <property type="entry name" value="PTS SYSTEM N,N'-DIACETYLCHITOBIOSE-SPECIFIC EIIA COMPONENT"/>
    <property type="match status" value="1"/>
</dbReference>
<name>A0ABD4RJ70_9CLOT</name>
<keyword evidence="2" id="KW-0762">Sugar transport</keyword>
<dbReference type="PROSITE" id="PS51095">
    <property type="entry name" value="PTS_EIIA_TYPE_3"/>
    <property type="match status" value="1"/>
</dbReference>
<evidence type="ECO:0000256" key="6">
    <source>
        <dbReference type="PIRSR" id="PIRSR000699-2"/>
    </source>
</evidence>
<comment type="cofactor">
    <cofactor evidence="6">
        <name>Mg(2+)</name>
        <dbReference type="ChEBI" id="CHEBI:18420"/>
    </cofactor>
    <text evidence="6">Binds 1 Mg(2+) ion per trimer.</text>
</comment>
<dbReference type="EMBL" id="JAIFTX010000020">
    <property type="protein sequence ID" value="MBX7291255.1"/>
    <property type="molecule type" value="Genomic_DNA"/>
</dbReference>
<gene>
    <name evidence="8" type="ORF">K4H94_09530</name>
</gene>
<dbReference type="CDD" id="cd00215">
    <property type="entry name" value="PTS_IIA_lac"/>
    <property type="match status" value="1"/>
</dbReference>
<keyword evidence="1" id="KW-0813">Transport</keyword>
<evidence type="ECO:0000256" key="7">
    <source>
        <dbReference type="PROSITE-ProRule" id="PRU00418"/>
    </source>
</evidence>
<keyword evidence="6" id="KW-0479">Metal-binding</keyword>
<dbReference type="InterPro" id="IPR003188">
    <property type="entry name" value="PTS_IIA_lac/cel"/>
</dbReference>
<evidence type="ECO:0000256" key="2">
    <source>
        <dbReference type="ARBA" id="ARBA00022597"/>
    </source>
</evidence>
<keyword evidence="4" id="KW-0598">Phosphotransferase system</keyword>
<comment type="caution">
    <text evidence="8">The sequence shown here is derived from an EMBL/GenBank/DDBJ whole genome shotgun (WGS) entry which is preliminary data.</text>
</comment>
<dbReference type="Proteomes" id="UP000775179">
    <property type="component" value="Unassembled WGS sequence"/>
</dbReference>
<organism evidence="8 9">
    <name type="scientific">Clostridium chauvoei</name>
    <dbReference type="NCBI Taxonomy" id="46867"/>
    <lineage>
        <taxon>Bacteria</taxon>
        <taxon>Bacillati</taxon>
        <taxon>Bacillota</taxon>
        <taxon>Clostridia</taxon>
        <taxon>Eubacteriales</taxon>
        <taxon>Clostridiaceae</taxon>
        <taxon>Clostridium</taxon>
    </lineage>
</organism>
<dbReference type="GO" id="GO:0016740">
    <property type="term" value="F:transferase activity"/>
    <property type="evidence" value="ECO:0007669"/>
    <property type="project" value="UniProtKB-KW"/>
</dbReference>
<feature type="active site" description="Tele-phosphohistidine intermediate" evidence="5">
    <location>
        <position position="77"/>
    </location>
</feature>
<dbReference type="RefSeq" id="WP_021875422.1">
    <property type="nucleotide sequence ID" value="NZ_CP018624.1"/>
</dbReference>
<dbReference type="Pfam" id="PF02255">
    <property type="entry name" value="PTS_IIA"/>
    <property type="match status" value="1"/>
</dbReference>
<keyword evidence="6" id="KW-0460">Magnesium</keyword>
<feature type="binding site" evidence="6">
    <location>
        <position position="80"/>
    </location>
    <ligand>
        <name>Mg(2+)</name>
        <dbReference type="ChEBI" id="CHEBI:18420"/>
        <note>ligand shared between all trimeric partners</note>
    </ligand>
</feature>
<accession>A0ABD4RJ70</accession>